<dbReference type="GO" id="GO:0051539">
    <property type="term" value="F:4 iron, 4 sulfur cluster binding"/>
    <property type="evidence" value="ECO:0007669"/>
    <property type="project" value="UniProtKB-KW"/>
</dbReference>
<evidence type="ECO:0000313" key="7">
    <source>
        <dbReference type="EMBL" id="CDM65990.1"/>
    </source>
</evidence>
<dbReference type="InterPro" id="IPR023404">
    <property type="entry name" value="rSAM_horseshoe"/>
</dbReference>
<proteinExistence type="predicted"/>
<dbReference type="PANTHER" id="PTHR43409:SF3">
    <property type="entry name" value="HYPOTHETICAL METHYLTRANSFERASE"/>
    <property type="match status" value="1"/>
</dbReference>
<dbReference type="InterPro" id="IPR006638">
    <property type="entry name" value="Elp3/MiaA/NifB-like_rSAM"/>
</dbReference>
<reference evidence="7 8" key="2">
    <citation type="submission" date="2015-01" db="EMBL/GenBank/DDBJ databases">
        <title>Complete genome sequence of Pyrinomonas methylaliphatogenes type strain K22T.</title>
        <authorList>
            <person name="Lee K.C.Y."/>
            <person name="Power J.F."/>
            <person name="Dunfield P.F."/>
            <person name="Morgan X.C."/>
            <person name="Huttenhower C."/>
            <person name="Stott M.B."/>
        </authorList>
    </citation>
    <scope>NUCLEOTIDE SEQUENCE [LARGE SCALE GENOMIC DNA]</scope>
    <source>
        <strain evidence="7 8">K22</strain>
    </source>
</reference>
<organism evidence="7 8">
    <name type="scientific">Pyrinomonas methylaliphatogenes</name>
    <dbReference type="NCBI Taxonomy" id="454194"/>
    <lineage>
        <taxon>Bacteria</taxon>
        <taxon>Pseudomonadati</taxon>
        <taxon>Acidobacteriota</taxon>
        <taxon>Blastocatellia</taxon>
        <taxon>Blastocatellales</taxon>
        <taxon>Pyrinomonadaceae</taxon>
        <taxon>Pyrinomonas</taxon>
    </lineage>
</organism>
<dbReference type="CDD" id="cd01335">
    <property type="entry name" value="Radical_SAM"/>
    <property type="match status" value="1"/>
</dbReference>
<dbReference type="STRING" id="454194.PYK22_01999"/>
<keyword evidence="5" id="KW-0411">Iron-sulfur</keyword>
<protein>
    <submittedName>
        <fullName evidence="7">Fe-S oxidoreductase</fullName>
    </submittedName>
</protein>
<dbReference type="InterPro" id="IPR051198">
    <property type="entry name" value="BchE-like"/>
</dbReference>
<dbReference type="SFLD" id="SFLDS00029">
    <property type="entry name" value="Radical_SAM"/>
    <property type="match status" value="1"/>
</dbReference>
<dbReference type="GO" id="GO:0005829">
    <property type="term" value="C:cytosol"/>
    <property type="evidence" value="ECO:0007669"/>
    <property type="project" value="TreeGrafter"/>
</dbReference>
<dbReference type="RefSeq" id="WP_083437769.1">
    <property type="nucleotide sequence ID" value="NZ_CBXV010000007.1"/>
</dbReference>
<dbReference type="SUPFAM" id="SSF102114">
    <property type="entry name" value="Radical SAM enzymes"/>
    <property type="match status" value="1"/>
</dbReference>
<dbReference type="InterPro" id="IPR058240">
    <property type="entry name" value="rSAM_sf"/>
</dbReference>
<dbReference type="EMBL" id="CBXV010000007">
    <property type="protein sequence ID" value="CDM65990.1"/>
    <property type="molecule type" value="Genomic_DNA"/>
</dbReference>
<dbReference type="GO" id="GO:0046872">
    <property type="term" value="F:metal ion binding"/>
    <property type="evidence" value="ECO:0007669"/>
    <property type="project" value="UniProtKB-KW"/>
</dbReference>
<dbReference type="Pfam" id="PF04055">
    <property type="entry name" value="Radical_SAM"/>
    <property type="match status" value="1"/>
</dbReference>
<gene>
    <name evidence="7" type="ORF">PYK22_01999</name>
</gene>
<dbReference type="PROSITE" id="PS51918">
    <property type="entry name" value="RADICAL_SAM"/>
    <property type="match status" value="1"/>
</dbReference>
<dbReference type="SMART" id="SM00729">
    <property type="entry name" value="Elp3"/>
    <property type="match status" value="1"/>
</dbReference>
<evidence type="ECO:0000256" key="3">
    <source>
        <dbReference type="ARBA" id="ARBA00022723"/>
    </source>
</evidence>
<comment type="cofactor">
    <cofactor evidence="1">
        <name>[4Fe-4S] cluster</name>
        <dbReference type="ChEBI" id="CHEBI:49883"/>
    </cofactor>
</comment>
<evidence type="ECO:0000256" key="5">
    <source>
        <dbReference type="ARBA" id="ARBA00023014"/>
    </source>
</evidence>
<evidence type="ECO:0000313" key="8">
    <source>
        <dbReference type="Proteomes" id="UP000031518"/>
    </source>
</evidence>
<dbReference type="InterPro" id="IPR034466">
    <property type="entry name" value="Methyltransferase_Class_B"/>
</dbReference>
<dbReference type="GO" id="GO:0003824">
    <property type="term" value="F:catalytic activity"/>
    <property type="evidence" value="ECO:0007669"/>
    <property type="project" value="InterPro"/>
</dbReference>
<accession>A0A0B6X0Q6</accession>
<dbReference type="InterPro" id="IPR006158">
    <property type="entry name" value="Cobalamin-bd"/>
</dbReference>
<keyword evidence="4" id="KW-0408">Iron</keyword>
<dbReference type="Gene3D" id="3.40.50.280">
    <property type="entry name" value="Cobalamin-binding domain"/>
    <property type="match status" value="1"/>
</dbReference>
<sequence>MKALLVYPQFPDTYWSFRHALKFEGKRSAFPPLGLMTVAAMLPANWQRRLVDMNVEPLKRADIEWADIVFASAMLVQKDSLRAVVQQCKLLGKPVAVGGPYVTTTCEDLPADYLFFGEAEETLPRFIEEFTHGGATERIYASRERPSLELTPVPEFNLVDLRRYVSMSVQYSRGCPFRCEFCDIIEIYGRVPRTKSPAQMLTELDALRATGWRGSVFIVDDNFIGNKRNVKRLLPELAEWQQRHRYPFSLFTEASVNLAEDDELLEMMRRAGFRRVFLGIETPVKESLAEAQKGQNLQRDLLDAVRKIQSYGMEVMAGFIVGFDHDPPDIFDRQIEFIRESAIPLAMVGLLNALPGTQLWRRLEREGRLLGESSGNNTDCSLNFIPRMDAGRLIDGYKRILQTIYSPTEYYNRALECLKRLAHSGFESRHNELVHDLAALVRLVLELGIRDPARTSFWRYVARTLAACPRRFAHAMTLAAMGYHFRKLTESYLNGWPSTDIKQEGLDDEAICQLLGSRA</sequence>
<reference evidence="7 8" key="1">
    <citation type="submission" date="2013-12" db="EMBL/GenBank/DDBJ databases">
        <authorList>
            <person name="Stott M."/>
        </authorList>
    </citation>
    <scope>NUCLEOTIDE SEQUENCE [LARGE SCALE GENOMIC DNA]</scope>
    <source>
        <strain evidence="7 8">K22</strain>
    </source>
</reference>
<evidence type="ECO:0000256" key="4">
    <source>
        <dbReference type="ARBA" id="ARBA00023004"/>
    </source>
</evidence>
<dbReference type="OrthoDB" id="100851at2"/>
<dbReference type="SFLD" id="SFLDG01123">
    <property type="entry name" value="methyltransferase_(Class_B)"/>
    <property type="match status" value="1"/>
</dbReference>
<dbReference type="Proteomes" id="UP000031518">
    <property type="component" value="Unassembled WGS sequence"/>
</dbReference>
<evidence type="ECO:0000256" key="1">
    <source>
        <dbReference type="ARBA" id="ARBA00001966"/>
    </source>
</evidence>
<dbReference type="Pfam" id="PF02310">
    <property type="entry name" value="B12-binding"/>
    <property type="match status" value="1"/>
</dbReference>
<evidence type="ECO:0000256" key="2">
    <source>
        <dbReference type="ARBA" id="ARBA00022691"/>
    </source>
</evidence>
<dbReference type="InterPro" id="IPR007197">
    <property type="entry name" value="rSAM"/>
</dbReference>
<dbReference type="Gene3D" id="3.80.30.20">
    <property type="entry name" value="tm_1862 like domain"/>
    <property type="match status" value="1"/>
</dbReference>
<dbReference type="GO" id="GO:0031419">
    <property type="term" value="F:cobalamin binding"/>
    <property type="evidence" value="ECO:0007669"/>
    <property type="project" value="InterPro"/>
</dbReference>
<dbReference type="AlphaFoldDB" id="A0A0B6X0Q6"/>
<keyword evidence="8" id="KW-1185">Reference proteome</keyword>
<dbReference type="InterPro" id="IPR034530">
    <property type="entry name" value="HpnP-like"/>
</dbReference>
<dbReference type="SFLD" id="SFLDF00303">
    <property type="entry name" value="hopanoid_C2-methyltransferase"/>
    <property type="match status" value="1"/>
</dbReference>
<keyword evidence="3" id="KW-0479">Metal-binding</keyword>
<evidence type="ECO:0000259" key="6">
    <source>
        <dbReference type="PROSITE" id="PS51918"/>
    </source>
</evidence>
<dbReference type="Pfam" id="PF13282">
    <property type="entry name" value="DUF4070"/>
    <property type="match status" value="1"/>
</dbReference>
<dbReference type="PANTHER" id="PTHR43409">
    <property type="entry name" value="ANAEROBIC MAGNESIUM-PROTOPORPHYRIN IX MONOMETHYL ESTER CYCLASE-RELATED"/>
    <property type="match status" value="1"/>
</dbReference>
<dbReference type="InterPro" id="IPR025274">
    <property type="entry name" value="DUF4070"/>
</dbReference>
<name>A0A0B6X0Q6_9BACT</name>
<feature type="domain" description="Radical SAM core" evidence="6">
    <location>
        <begin position="159"/>
        <end position="392"/>
    </location>
</feature>
<dbReference type="SFLD" id="SFLDG01082">
    <property type="entry name" value="B12-binding_domain_containing"/>
    <property type="match status" value="1"/>
</dbReference>
<keyword evidence="2" id="KW-0949">S-adenosyl-L-methionine</keyword>